<feature type="compositionally biased region" description="Basic residues" evidence="1">
    <location>
        <begin position="153"/>
        <end position="166"/>
    </location>
</feature>
<protein>
    <submittedName>
        <fullName evidence="2">Uncharacterized protein</fullName>
    </submittedName>
</protein>
<accession>A0ABV3CMB1</accession>
<keyword evidence="3" id="KW-1185">Reference proteome</keyword>
<dbReference type="RefSeq" id="WP_358475282.1">
    <property type="nucleotide sequence ID" value="NZ_JBEZAE010000051.1"/>
</dbReference>
<sequence>MTPVSDIFDPLDRRWVLPGEYPLWEDALVLVNRDLAATLPDREPLRLLALPSWDEGRGEDVYVTTADGEWQGNCLEPGSDVSPAHALEAVAEAGQETVSELFWQAWPVCGEHGLGMHLREEDGHAVWHCAGGRSPGEPAHVRAAVGALDSLVRPHRPNRKGRRQER</sequence>
<organism evidence="2 3">
    <name type="scientific">Streptomyces narbonensis</name>
    <dbReference type="NCBI Taxonomy" id="67333"/>
    <lineage>
        <taxon>Bacteria</taxon>
        <taxon>Bacillati</taxon>
        <taxon>Actinomycetota</taxon>
        <taxon>Actinomycetes</taxon>
        <taxon>Kitasatosporales</taxon>
        <taxon>Streptomycetaceae</taxon>
        <taxon>Streptomyces</taxon>
    </lineage>
</organism>
<dbReference type="Proteomes" id="UP001551329">
    <property type="component" value="Unassembled WGS sequence"/>
</dbReference>
<name>A0ABV3CMB1_9ACTN</name>
<reference evidence="2 3" key="1">
    <citation type="submission" date="2024-06" db="EMBL/GenBank/DDBJ databases">
        <title>The Natural Products Discovery Center: Release of the First 8490 Sequenced Strains for Exploring Actinobacteria Biosynthetic Diversity.</title>
        <authorList>
            <person name="Kalkreuter E."/>
            <person name="Kautsar S.A."/>
            <person name="Yang D."/>
            <person name="Bader C.D."/>
            <person name="Teijaro C.N."/>
            <person name="Fluegel L."/>
            <person name="Davis C.M."/>
            <person name="Simpson J.R."/>
            <person name="Lauterbach L."/>
            <person name="Steele A.D."/>
            <person name="Gui C."/>
            <person name="Meng S."/>
            <person name="Li G."/>
            <person name="Viehrig K."/>
            <person name="Ye F."/>
            <person name="Su P."/>
            <person name="Kiefer A.F."/>
            <person name="Nichols A."/>
            <person name="Cepeda A.J."/>
            <person name="Yan W."/>
            <person name="Fan B."/>
            <person name="Jiang Y."/>
            <person name="Adhikari A."/>
            <person name="Zheng C.-J."/>
            <person name="Schuster L."/>
            <person name="Cowan T.M."/>
            <person name="Smanski M.J."/>
            <person name="Chevrette M.G."/>
            <person name="De Carvalho L.P.S."/>
            <person name="Shen B."/>
        </authorList>
    </citation>
    <scope>NUCLEOTIDE SEQUENCE [LARGE SCALE GENOMIC DNA]</scope>
    <source>
        <strain evidence="2 3">NPDC045974</strain>
    </source>
</reference>
<evidence type="ECO:0000256" key="1">
    <source>
        <dbReference type="SAM" id="MobiDB-lite"/>
    </source>
</evidence>
<evidence type="ECO:0000313" key="2">
    <source>
        <dbReference type="EMBL" id="MEU7075917.1"/>
    </source>
</evidence>
<evidence type="ECO:0000313" key="3">
    <source>
        <dbReference type="Proteomes" id="UP001551329"/>
    </source>
</evidence>
<gene>
    <name evidence="2" type="ORF">AB0A88_38220</name>
</gene>
<dbReference type="EMBL" id="JBEZAE010000051">
    <property type="protein sequence ID" value="MEU7075917.1"/>
    <property type="molecule type" value="Genomic_DNA"/>
</dbReference>
<comment type="caution">
    <text evidence="2">The sequence shown here is derived from an EMBL/GenBank/DDBJ whole genome shotgun (WGS) entry which is preliminary data.</text>
</comment>
<proteinExistence type="predicted"/>
<feature type="region of interest" description="Disordered" evidence="1">
    <location>
        <begin position="146"/>
        <end position="166"/>
    </location>
</feature>